<keyword evidence="3" id="KW-1185">Reference proteome</keyword>
<evidence type="ECO:0000313" key="2">
    <source>
        <dbReference type="EnsemblPlants" id="OB02G22050.1"/>
    </source>
</evidence>
<dbReference type="AlphaFoldDB" id="J3LC38"/>
<accession>J3LC38</accession>
<sequence length="108" mass="11089">MGGATTKHREDGEASASNIAVWACWRRRSKAGRAEDGTTPTGGATCRCPDEEGGGLDLAHVGNWAGLAQPGVVREGERRGGGSELGREKSWAGPEKREGGKVGAGETG</sequence>
<feature type="region of interest" description="Disordered" evidence="1">
    <location>
        <begin position="71"/>
        <end position="108"/>
    </location>
</feature>
<dbReference type="Proteomes" id="UP000006038">
    <property type="component" value="Unassembled WGS sequence"/>
</dbReference>
<feature type="compositionally biased region" description="Basic and acidic residues" evidence="1">
    <location>
        <begin position="74"/>
        <end position="100"/>
    </location>
</feature>
<evidence type="ECO:0000256" key="1">
    <source>
        <dbReference type="SAM" id="MobiDB-lite"/>
    </source>
</evidence>
<dbReference type="HOGENOM" id="CLU_2201011_0_0_1"/>
<reference evidence="2" key="1">
    <citation type="submission" date="2013-04" db="UniProtKB">
        <authorList>
            <consortium name="EnsemblPlants"/>
        </authorList>
    </citation>
    <scope>IDENTIFICATION</scope>
</reference>
<evidence type="ECO:0000313" key="3">
    <source>
        <dbReference type="Proteomes" id="UP000006038"/>
    </source>
</evidence>
<protein>
    <submittedName>
        <fullName evidence="2">Uncharacterized protein</fullName>
    </submittedName>
</protein>
<dbReference type="EnsemblPlants" id="OB02G22050.1">
    <property type="protein sequence ID" value="OB02G22050.1"/>
    <property type="gene ID" value="OB02G22050"/>
</dbReference>
<proteinExistence type="predicted"/>
<organism evidence="2">
    <name type="scientific">Oryza brachyantha</name>
    <name type="common">malo sina</name>
    <dbReference type="NCBI Taxonomy" id="4533"/>
    <lineage>
        <taxon>Eukaryota</taxon>
        <taxon>Viridiplantae</taxon>
        <taxon>Streptophyta</taxon>
        <taxon>Embryophyta</taxon>
        <taxon>Tracheophyta</taxon>
        <taxon>Spermatophyta</taxon>
        <taxon>Magnoliopsida</taxon>
        <taxon>Liliopsida</taxon>
        <taxon>Poales</taxon>
        <taxon>Poaceae</taxon>
        <taxon>BOP clade</taxon>
        <taxon>Oryzoideae</taxon>
        <taxon>Oryzeae</taxon>
        <taxon>Oryzinae</taxon>
        <taxon>Oryza</taxon>
    </lineage>
</organism>
<name>J3LC38_ORYBR</name>
<dbReference type="Gramene" id="OB02G22050.1">
    <property type="protein sequence ID" value="OB02G22050.1"/>
    <property type="gene ID" value="OB02G22050"/>
</dbReference>